<evidence type="ECO:0000313" key="9">
    <source>
        <dbReference type="Proteomes" id="UP000659697"/>
    </source>
</evidence>
<proteinExistence type="inferred from homology"/>
<protein>
    <recommendedName>
        <fullName evidence="6">Putative mRNA interferase YoeB</fullName>
    </recommendedName>
</protein>
<keyword evidence="4" id="KW-0255">Endonuclease</keyword>
<comment type="similarity">
    <text evidence="1">Belongs to the YoeB family.</text>
</comment>
<evidence type="ECO:0000256" key="5">
    <source>
        <dbReference type="ARBA" id="ARBA00022801"/>
    </source>
</evidence>
<keyword evidence="2" id="KW-1277">Toxin-antitoxin system</keyword>
<comment type="caution">
    <text evidence="8">The sequence shown here is derived from an EMBL/GenBank/DDBJ whole genome shotgun (WGS) entry which is preliminary data.</text>
</comment>
<keyword evidence="9" id="KW-1185">Reference proteome</keyword>
<dbReference type="SUPFAM" id="SSF143011">
    <property type="entry name" value="RelE-like"/>
    <property type="match status" value="1"/>
</dbReference>
<name>A0ABQ3KXR9_9ALTE</name>
<dbReference type="Gene3D" id="3.30.2310.20">
    <property type="entry name" value="RelE-like"/>
    <property type="match status" value="1"/>
</dbReference>
<feature type="region of interest" description="Disordered" evidence="7">
    <location>
        <begin position="39"/>
        <end position="58"/>
    </location>
</feature>
<keyword evidence="5" id="KW-0378">Hydrolase</keyword>
<evidence type="ECO:0000313" key="8">
    <source>
        <dbReference type="EMBL" id="GHG66540.1"/>
    </source>
</evidence>
<evidence type="ECO:0000256" key="4">
    <source>
        <dbReference type="ARBA" id="ARBA00022759"/>
    </source>
</evidence>
<evidence type="ECO:0000256" key="3">
    <source>
        <dbReference type="ARBA" id="ARBA00022722"/>
    </source>
</evidence>
<dbReference type="PANTHER" id="PTHR38039:SF1">
    <property type="entry name" value="TOXIN YOEB"/>
    <property type="match status" value="1"/>
</dbReference>
<reference evidence="9" key="1">
    <citation type="journal article" date="2019" name="Int. J. Syst. Evol. Microbiol.">
        <title>The Global Catalogue of Microorganisms (GCM) 10K type strain sequencing project: providing services to taxonomists for standard genome sequencing and annotation.</title>
        <authorList>
            <consortium name="The Broad Institute Genomics Platform"/>
            <consortium name="The Broad Institute Genome Sequencing Center for Infectious Disease"/>
            <person name="Wu L."/>
            <person name="Ma J."/>
        </authorList>
    </citation>
    <scope>NUCLEOTIDE SEQUENCE [LARGE SCALE GENOMIC DNA]</scope>
    <source>
        <strain evidence="9">CGMCC 1.7003</strain>
    </source>
</reference>
<evidence type="ECO:0000256" key="2">
    <source>
        <dbReference type="ARBA" id="ARBA00022649"/>
    </source>
</evidence>
<gene>
    <name evidence="8" type="primary">yoeB</name>
    <name evidence="8" type="ORF">GCM10010919_14310</name>
</gene>
<organism evidence="8 9">
    <name type="scientific">Alishewanella longhuensis</name>
    <dbReference type="NCBI Taxonomy" id="1091037"/>
    <lineage>
        <taxon>Bacteria</taxon>
        <taxon>Pseudomonadati</taxon>
        <taxon>Pseudomonadota</taxon>
        <taxon>Gammaproteobacteria</taxon>
        <taxon>Alteromonadales</taxon>
        <taxon>Alteromonadaceae</taxon>
        <taxon>Alishewanella</taxon>
    </lineage>
</organism>
<evidence type="ECO:0000256" key="1">
    <source>
        <dbReference type="ARBA" id="ARBA00008172"/>
    </source>
</evidence>
<keyword evidence="3" id="KW-0540">Nuclease</keyword>
<evidence type="ECO:0000256" key="6">
    <source>
        <dbReference type="ARBA" id="ARBA00030388"/>
    </source>
</evidence>
<dbReference type="PANTHER" id="PTHR38039">
    <property type="entry name" value="TOXIN YOEB"/>
    <property type="match status" value="1"/>
</dbReference>
<evidence type="ECO:0000256" key="7">
    <source>
        <dbReference type="SAM" id="MobiDB-lite"/>
    </source>
</evidence>
<dbReference type="InterPro" id="IPR009614">
    <property type="entry name" value="YoeB_toxin"/>
</dbReference>
<dbReference type="Proteomes" id="UP000659697">
    <property type="component" value="Unassembled WGS sequence"/>
</dbReference>
<sequence length="96" mass="10971">MRSLVFEGSTWEAYETMREKDKQLHKALCKLLKEMLRSNDPASGLGKPEPLKHNLSGLRSKRISQKDRLVYRFDEKSIYIFAIGGHYDQPNAASSG</sequence>
<dbReference type="RefSeq" id="WP_189431775.1">
    <property type="nucleotide sequence ID" value="NZ_BNAO01000003.1"/>
</dbReference>
<dbReference type="InterPro" id="IPR035093">
    <property type="entry name" value="RelE/ParE_toxin_dom_sf"/>
</dbReference>
<dbReference type="NCBIfam" id="TIGR02116">
    <property type="entry name" value="toxin_Txe_YoeB"/>
    <property type="match status" value="1"/>
</dbReference>
<accession>A0ABQ3KXR9</accession>
<dbReference type="Pfam" id="PF06769">
    <property type="entry name" value="YoeB_toxin"/>
    <property type="match status" value="1"/>
</dbReference>
<dbReference type="EMBL" id="BNAO01000003">
    <property type="protein sequence ID" value="GHG66540.1"/>
    <property type="molecule type" value="Genomic_DNA"/>
</dbReference>